<evidence type="ECO:0000313" key="5">
    <source>
        <dbReference type="Proteomes" id="UP001341281"/>
    </source>
</evidence>
<reference evidence="4 5" key="1">
    <citation type="submission" date="2024-02" db="EMBL/GenBank/DDBJ databases">
        <title>High-quality chromosome-scale genome assembly of Pensacola bahiagrass (Paspalum notatum Flugge var. saurae).</title>
        <authorList>
            <person name="Vega J.M."/>
            <person name="Podio M."/>
            <person name="Orjuela J."/>
            <person name="Siena L.A."/>
            <person name="Pessino S.C."/>
            <person name="Combes M.C."/>
            <person name="Mariac C."/>
            <person name="Albertini E."/>
            <person name="Pupilli F."/>
            <person name="Ortiz J.P.A."/>
            <person name="Leblanc O."/>
        </authorList>
    </citation>
    <scope>NUCLEOTIDE SEQUENCE [LARGE SCALE GENOMIC DNA]</scope>
    <source>
        <strain evidence="4">R1</strain>
        <tissue evidence="4">Leaf</tissue>
    </source>
</reference>
<name>A0AAQ3WQN4_PASNO</name>
<feature type="domain" description="Essential protein Yae1 N-terminal" evidence="3">
    <location>
        <begin position="130"/>
        <end position="168"/>
    </location>
</feature>
<gene>
    <name evidence="4" type="ORF">U9M48_018735</name>
</gene>
<keyword evidence="5" id="KW-1185">Reference proteome</keyword>
<dbReference type="PANTHER" id="PTHR28532">
    <property type="entry name" value="GEO13458P1"/>
    <property type="match status" value="1"/>
</dbReference>
<evidence type="ECO:0000313" key="4">
    <source>
        <dbReference type="EMBL" id="WVZ70031.1"/>
    </source>
</evidence>
<comment type="similarity">
    <text evidence="1">Belongs to the LTO1 family.</text>
</comment>
<dbReference type="InterPro" id="IPR052436">
    <property type="entry name" value="LTO1_adapter"/>
</dbReference>
<dbReference type="EMBL" id="CP144748">
    <property type="protein sequence ID" value="WVZ70031.1"/>
    <property type="molecule type" value="Genomic_DNA"/>
</dbReference>
<protein>
    <recommendedName>
        <fullName evidence="3">Essential protein Yae1 N-terminal domain-containing protein</fullName>
    </recommendedName>
</protein>
<accession>A0AAQ3WQN4</accession>
<feature type="coiled-coil region" evidence="2">
    <location>
        <begin position="1"/>
        <end position="28"/>
    </location>
</feature>
<evidence type="ECO:0000256" key="2">
    <source>
        <dbReference type="SAM" id="Coils"/>
    </source>
</evidence>
<proteinExistence type="inferred from homology"/>
<evidence type="ECO:0000256" key="1">
    <source>
        <dbReference type="ARBA" id="ARBA00038090"/>
    </source>
</evidence>
<organism evidence="4 5">
    <name type="scientific">Paspalum notatum var. saurae</name>
    <dbReference type="NCBI Taxonomy" id="547442"/>
    <lineage>
        <taxon>Eukaryota</taxon>
        <taxon>Viridiplantae</taxon>
        <taxon>Streptophyta</taxon>
        <taxon>Embryophyta</taxon>
        <taxon>Tracheophyta</taxon>
        <taxon>Spermatophyta</taxon>
        <taxon>Magnoliopsida</taxon>
        <taxon>Liliopsida</taxon>
        <taxon>Poales</taxon>
        <taxon>Poaceae</taxon>
        <taxon>PACMAD clade</taxon>
        <taxon>Panicoideae</taxon>
        <taxon>Andropogonodae</taxon>
        <taxon>Paspaleae</taxon>
        <taxon>Paspalinae</taxon>
        <taxon>Paspalum</taxon>
    </lineage>
</organism>
<evidence type="ECO:0000259" key="3">
    <source>
        <dbReference type="Pfam" id="PF09811"/>
    </source>
</evidence>
<dbReference type="Proteomes" id="UP001341281">
    <property type="component" value="Chromosome 04"/>
</dbReference>
<sequence length="248" mass="27554">MQATSFRIETLERELAGLRARLRRSKQQQAAAVAVSDGEELAPPPRTAMSRLVHKFKNLFGRKQGRRRAVRVRAAARSARTGRARLLREARTAGARLLREAPASSGSGTLRNGGARHLSVLLDETHYQEGYKNGYNDGSASGKEEGRQVGLKMGFQVGEELGFYQSCLDVWESAVHIDQNAFSPRVRKNMEQLAALLSSYPLSDPEDERVQDMMGKIRLKFRVITASIGAKLDYEGRPASLKQDVEDI</sequence>
<dbReference type="InterPro" id="IPR019191">
    <property type="entry name" value="Essential_protein_Yae1_N"/>
</dbReference>
<keyword evidence="2" id="KW-0175">Coiled coil</keyword>
<dbReference type="Pfam" id="PF09811">
    <property type="entry name" value="Yae1_N"/>
    <property type="match status" value="1"/>
</dbReference>
<dbReference type="PANTHER" id="PTHR28532:SF1">
    <property type="entry name" value="ORAL CANCER OVEREXPRESSED 1"/>
    <property type="match status" value="1"/>
</dbReference>
<dbReference type="AlphaFoldDB" id="A0AAQ3WQN4"/>